<dbReference type="AlphaFoldDB" id="A0AAD7HY58"/>
<organism evidence="3 4">
    <name type="scientific">Mycena metata</name>
    <dbReference type="NCBI Taxonomy" id="1033252"/>
    <lineage>
        <taxon>Eukaryota</taxon>
        <taxon>Fungi</taxon>
        <taxon>Dikarya</taxon>
        <taxon>Basidiomycota</taxon>
        <taxon>Agaricomycotina</taxon>
        <taxon>Agaricomycetes</taxon>
        <taxon>Agaricomycetidae</taxon>
        <taxon>Agaricales</taxon>
        <taxon>Marasmiineae</taxon>
        <taxon>Mycenaceae</taxon>
        <taxon>Mycena</taxon>
    </lineage>
</organism>
<reference evidence="3" key="1">
    <citation type="submission" date="2023-03" db="EMBL/GenBank/DDBJ databases">
        <title>Massive genome expansion in bonnet fungi (Mycena s.s.) driven by repeated elements and novel gene families across ecological guilds.</title>
        <authorList>
            <consortium name="Lawrence Berkeley National Laboratory"/>
            <person name="Harder C.B."/>
            <person name="Miyauchi S."/>
            <person name="Viragh M."/>
            <person name="Kuo A."/>
            <person name="Thoen E."/>
            <person name="Andreopoulos B."/>
            <person name="Lu D."/>
            <person name="Skrede I."/>
            <person name="Drula E."/>
            <person name="Henrissat B."/>
            <person name="Morin E."/>
            <person name="Kohler A."/>
            <person name="Barry K."/>
            <person name="LaButti K."/>
            <person name="Morin E."/>
            <person name="Salamov A."/>
            <person name="Lipzen A."/>
            <person name="Mereny Z."/>
            <person name="Hegedus B."/>
            <person name="Baldrian P."/>
            <person name="Stursova M."/>
            <person name="Weitz H."/>
            <person name="Taylor A."/>
            <person name="Grigoriev I.V."/>
            <person name="Nagy L.G."/>
            <person name="Martin F."/>
            <person name="Kauserud H."/>
        </authorList>
    </citation>
    <scope>NUCLEOTIDE SEQUENCE</scope>
    <source>
        <strain evidence="3">CBHHK182m</strain>
    </source>
</reference>
<dbReference type="EMBL" id="JARKIB010000157">
    <property type="protein sequence ID" value="KAJ7730794.1"/>
    <property type="molecule type" value="Genomic_DNA"/>
</dbReference>
<feature type="domain" description="Helitron helicase-like" evidence="1">
    <location>
        <begin position="475"/>
        <end position="662"/>
    </location>
</feature>
<protein>
    <recommendedName>
        <fullName evidence="5">Helitron helicase-like domain-containing protein</fullName>
    </recommendedName>
</protein>
<sequence length="671" mass="75568">MTSHVCNFACGQSVFVFKALSRPRVNVERKFFPKANAGTRTEVNDRTNRVLSFVPADSECSSAEEPEEDPLAFLDPPTQQLRERIILEWQEQTSTAALRLLTCAVCAKHTFASDLVDIDVATVDLRLLRNPMLPRKTWPTSYNFAAYDQAVLCSAGLSNINEPVSMMACRVCLSSLRRGNMPRLALANFLYYGQEALPPHVKDAFDTSSLFERMLVSRVRYNSVSCRFKSSEYDPTQEEDAKTELLRDYRKGVRGNVMVTPLDVVRLNDVLPPPPEFIRDTMSVVFVGSVPPTRHSIKKLRPVLVRKSRVKIMIDFLLENNPHYSRLEGFKGYSSDNLNRLFDAADAGEDEAVPSSIHIGHLVPNDAVNSATADYTRRNLDENPIAYGDEVLLENVGYTEGDHSPKNFRDMKMLAVERCLAGKPFLAYRKGSKVFPDFDNPYLLTLAFPEEDPWGIGGMLHPYRTIKISPQEQVSHLLTVHGGRFQRHPEFAFFYYNVLRKQLVSTNLRYTAPKNNYRGLIDKMLAVDLDQLAALRDKCKNNPLYAPADDTERSIMTLMSSVGLVARHIPGSAGHKLSLRNEIRGVINYRGAPTLFITLNPSDVDNPIVRLLAGEDIDLEDVARGEDVDSWSRRIFAARNPAPCAIFFDLMIQKFIDIVLRVGRPGRGLFG</sequence>
<evidence type="ECO:0000259" key="2">
    <source>
        <dbReference type="Pfam" id="PF20209"/>
    </source>
</evidence>
<gene>
    <name evidence="3" type="ORF">B0H16DRAFT_1329754</name>
</gene>
<name>A0AAD7HY58_9AGAR</name>
<dbReference type="Pfam" id="PF14214">
    <property type="entry name" value="Helitron_like_N"/>
    <property type="match status" value="1"/>
</dbReference>
<evidence type="ECO:0000259" key="1">
    <source>
        <dbReference type="Pfam" id="PF14214"/>
    </source>
</evidence>
<feature type="non-terminal residue" evidence="3">
    <location>
        <position position="671"/>
    </location>
</feature>
<comment type="caution">
    <text evidence="3">The sequence shown here is derived from an EMBL/GenBank/DDBJ whole genome shotgun (WGS) entry which is preliminary data.</text>
</comment>
<dbReference type="InterPro" id="IPR025476">
    <property type="entry name" value="Helitron_helicase-like"/>
</dbReference>
<dbReference type="Proteomes" id="UP001215598">
    <property type="component" value="Unassembled WGS sequence"/>
</dbReference>
<keyword evidence="4" id="KW-1185">Reference proteome</keyword>
<feature type="domain" description="DUF6570" evidence="2">
    <location>
        <begin position="178"/>
        <end position="326"/>
    </location>
</feature>
<dbReference type="Pfam" id="PF20209">
    <property type="entry name" value="DUF6570"/>
    <property type="match status" value="1"/>
</dbReference>
<proteinExistence type="predicted"/>
<accession>A0AAD7HY58</accession>
<evidence type="ECO:0000313" key="4">
    <source>
        <dbReference type="Proteomes" id="UP001215598"/>
    </source>
</evidence>
<evidence type="ECO:0008006" key="5">
    <source>
        <dbReference type="Google" id="ProtNLM"/>
    </source>
</evidence>
<evidence type="ECO:0000313" key="3">
    <source>
        <dbReference type="EMBL" id="KAJ7730794.1"/>
    </source>
</evidence>
<dbReference type="InterPro" id="IPR046700">
    <property type="entry name" value="DUF6570"/>
</dbReference>